<organism evidence="2 3">
    <name type="scientific">Myxococcus fulvus</name>
    <dbReference type="NCBI Taxonomy" id="33"/>
    <lineage>
        <taxon>Bacteria</taxon>
        <taxon>Pseudomonadati</taxon>
        <taxon>Myxococcota</taxon>
        <taxon>Myxococcia</taxon>
        <taxon>Myxococcales</taxon>
        <taxon>Cystobacterineae</taxon>
        <taxon>Myxococcaceae</taxon>
        <taxon>Myxococcus</taxon>
    </lineage>
</organism>
<reference evidence="2 3" key="1">
    <citation type="submission" date="2016-10" db="EMBL/GenBank/DDBJ databases">
        <authorList>
            <person name="Varghese N."/>
            <person name="Submissions S."/>
        </authorList>
    </citation>
    <scope>NUCLEOTIDE SEQUENCE [LARGE SCALE GENOMIC DNA]</scope>
    <source>
        <strain evidence="2 3">DSM 16525</strain>
    </source>
</reference>
<dbReference type="RefSeq" id="WP_170300439.1">
    <property type="nucleotide sequence ID" value="NZ_BJXR01000025.1"/>
</dbReference>
<proteinExistence type="predicted"/>
<feature type="domain" description="Dickkopf N-terminal cysteine-rich" evidence="1">
    <location>
        <begin position="278"/>
        <end position="317"/>
    </location>
</feature>
<evidence type="ECO:0000313" key="3">
    <source>
        <dbReference type="Proteomes" id="UP000183760"/>
    </source>
</evidence>
<dbReference type="EMBL" id="FOIB01000001">
    <property type="protein sequence ID" value="SES84071.1"/>
    <property type="molecule type" value="Genomic_DNA"/>
</dbReference>
<gene>
    <name evidence="2" type="ORF">SAMN05443572_101336</name>
</gene>
<dbReference type="InterPro" id="IPR006796">
    <property type="entry name" value="Dickkopf_N"/>
</dbReference>
<sequence length="400" mass="43448">MRDWRAVLVVMLAGLWACGGDDDVPMEEFGTQVVQALCARAQRCGEYVRASACEDDMRRWNRPAALGLGTRYEDSLEAGRLRFDGAAARRCLDALRGRSCSEPALSDAAWWYGIEYEPACQLFARQGSSSECGMNLDCGPEGYCGHTSQNACEGVCTPRGAEDQTVTRPWMCASGLVLAGSPSRCVRPLEENAPCTLQSGNGAILPQPCARGLWCDVSGYRTCRRVGAEGDICENWQYYPCGPSLVCNDNRCAQPVREGHYCTAPAYDESSAFQQVVCQRELFCDADPESPGLCRPRRTERQECRLDSECAEGLLCKDARPQAGVWGICAKATGPDDACDNFEGRFCPRGYECLGGGTTSRCLPIVREGEPCGPTVGLCESINACEDGRCVTAEALSCQR</sequence>
<protein>
    <submittedName>
        <fullName evidence="2">Dickkopf N-terminal cysteine-rich region</fullName>
    </submittedName>
</protein>
<accession>A0ABY1BVZ1</accession>
<dbReference type="Proteomes" id="UP000183760">
    <property type="component" value="Unassembled WGS sequence"/>
</dbReference>
<evidence type="ECO:0000313" key="2">
    <source>
        <dbReference type="EMBL" id="SES84071.1"/>
    </source>
</evidence>
<keyword evidence="3" id="KW-1185">Reference proteome</keyword>
<evidence type="ECO:0000259" key="1">
    <source>
        <dbReference type="Pfam" id="PF04706"/>
    </source>
</evidence>
<name>A0ABY1BVZ1_MYXFU</name>
<comment type="caution">
    <text evidence="2">The sequence shown here is derived from an EMBL/GenBank/DDBJ whole genome shotgun (WGS) entry which is preliminary data.</text>
</comment>
<dbReference type="Pfam" id="PF04706">
    <property type="entry name" value="Dickkopf_N"/>
    <property type="match status" value="1"/>
</dbReference>